<evidence type="ECO:0000259" key="2">
    <source>
        <dbReference type="Pfam" id="PF01833"/>
    </source>
</evidence>
<organism evidence="3 4">
    <name type="scientific">Paractinoplanes lichenicola</name>
    <dbReference type="NCBI Taxonomy" id="2802976"/>
    <lineage>
        <taxon>Bacteria</taxon>
        <taxon>Bacillati</taxon>
        <taxon>Actinomycetota</taxon>
        <taxon>Actinomycetes</taxon>
        <taxon>Micromonosporales</taxon>
        <taxon>Micromonosporaceae</taxon>
        <taxon>Paractinoplanes</taxon>
    </lineage>
</organism>
<feature type="domain" description="IPT/TIG" evidence="2">
    <location>
        <begin position="161"/>
        <end position="250"/>
    </location>
</feature>
<sequence>MRKSTTTARQRMVRAGLATGASSALVVALGMTPAYAAVGTLTLSSVFGPTGGGNTVTATITTNPTSPNPTQFTTATNAQFVAAATTSTQCPAIYTAPGTNQGATVRYLTPQKIAVTVPTGVVLASGATATNYKLCTYNGTTTGTGGSAVVAQGNYTVGTKPVITSISPGGGPSLGGTTVTVKGDNFTSTNLSATIGGQALSDIKYIDAQTFTATTPAMKAGGPMLLTVTTPGGTANTLGATTTKANLFTYANGIVVSPNTAPNNVNTPVDLDISGVGFMSIDFPNTSGFTPNATGGHVYLVRGSYDPSGASSKTLGQTDECTNVIVIADNELLCSLGLTIAGPNSKVTNAGATTSGSAALTGTGFAATDAGRAITGPGIPAGTYIASYTSATAVTLSQNATATGSSLSITVGGPRTAAVNTTSGSTAVTGAAGTFITTQDVGRYISGPGIAPGTTLTAVANDGAATLSQAATATATGASLTIVTQGPVPVDSYTVTVVSNGLNDVQPAGTNADANYTKSVVSSGSTFTVSDF</sequence>
<proteinExistence type="predicted"/>
<dbReference type="EMBL" id="JAENHO010000002">
    <property type="protein sequence ID" value="MBL7254313.1"/>
    <property type="molecule type" value="Genomic_DNA"/>
</dbReference>
<keyword evidence="1" id="KW-0732">Signal</keyword>
<evidence type="ECO:0000313" key="4">
    <source>
        <dbReference type="Proteomes" id="UP000598996"/>
    </source>
</evidence>
<dbReference type="Pfam" id="PF01833">
    <property type="entry name" value="TIG"/>
    <property type="match status" value="1"/>
</dbReference>
<dbReference type="InterPro" id="IPR013783">
    <property type="entry name" value="Ig-like_fold"/>
</dbReference>
<dbReference type="RefSeq" id="WP_202990636.1">
    <property type="nucleotide sequence ID" value="NZ_JAENHO010000002.1"/>
</dbReference>
<dbReference type="Proteomes" id="UP000598996">
    <property type="component" value="Unassembled WGS sequence"/>
</dbReference>
<reference evidence="3 4" key="1">
    <citation type="submission" date="2021-01" db="EMBL/GenBank/DDBJ databases">
        <title>Actinoplanes sp. nov. LDG1-01 isolated from lichen.</title>
        <authorList>
            <person name="Saeng-In P."/>
            <person name="Phongsopitanun W."/>
            <person name="Kanchanasin P."/>
            <person name="Yuki M."/>
            <person name="Kudo T."/>
            <person name="Ohkuma M."/>
            <person name="Tanasupawat S."/>
        </authorList>
    </citation>
    <scope>NUCLEOTIDE SEQUENCE [LARGE SCALE GENOMIC DNA]</scope>
    <source>
        <strain evidence="3 4">LDG1-01</strain>
    </source>
</reference>
<dbReference type="SUPFAM" id="SSF81296">
    <property type="entry name" value="E set domains"/>
    <property type="match status" value="1"/>
</dbReference>
<dbReference type="InterPro" id="IPR014756">
    <property type="entry name" value="Ig_E-set"/>
</dbReference>
<accession>A0ABS1VI15</accession>
<feature type="signal peptide" evidence="1">
    <location>
        <begin position="1"/>
        <end position="36"/>
    </location>
</feature>
<feature type="chain" id="PRO_5046777300" evidence="1">
    <location>
        <begin position="37"/>
        <end position="532"/>
    </location>
</feature>
<dbReference type="InterPro" id="IPR002909">
    <property type="entry name" value="IPT_dom"/>
</dbReference>
<evidence type="ECO:0000256" key="1">
    <source>
        <dbReference type="SAM" id="SignalP"/>
    </source>
</evidence>
<name>A0ABS1VI15_9ACTN</name>
<comment type="caution">
    <text evidence="3">The sequence shown here is derived from an EMBL/GenBank/DDBJ whole genome shotgun (WGS) entry which is preliminary data.</text>
</comment>
<gene>
    <name evidence="3" type="ORF">JKJ07_08320</name>
</gene>
<protein>
    <submittedName>
        <fullName evidence="3">IPT/TIG domain-containing protein</fullName>
    </submittedName>
</protein>
<dbReference type="Gene3D" id="2.60.40.10">
    <property type="entry name" value="Immunoglobulins"/>
    <property type="match status" value="1"/>
</dbReference>
<evidence type="ECO:0000313" key="3">
    <source>
        <dbReference type="EMBL" id="MBL7254313.1"/>
    </source>
</evidence>
<keyword evidence="4" id="KW-1185">Reference proteome</keyword>